<dbReference type="InterPro" id="IPR036390">
    <property type="entry name" value="WH_DNA-bd_sf"/>
</dbReference>
<dbReference type="EMBL" id="RBKU01000001">
    <property type="protein sequence ID" value="RKR84535.1"/>
    <property type="molecule type" value="Genomic_DNA"/>
</dbReference>
<keyword evidence="2" id="KW-0418">Kinase</keyword>
<dbReference type="PANTHER" id="PTHR18964">
    <property type="entry name" value="ROK (REPRESSOR, ORF, KINASE) FAMILY"/>
    <property type="match status" value="1"/>
</dbReference>
<dbReference type="Proteomes" id="UP000268007">
    <property type="component" value="Unassembled WGS sequence"/>
</dbReference>
<dbReference type="SUPFAM" id="SSF53067">
    <property type="entry name" value="Actin-like ATPase domain"/>
    <property type="match status" value="2"/>
</dbReference>
<organism evidence="2 3">
    <name type="scientific">Mucilaginibacter gracilis</name>
    <dbReference type="NCBI Taxonomy" id="423350"/>
    <lineage>
        <taxon>Bacteria</taxon>
        <taxon>Pseudomonadati</taxon>
        <taxon>Bacteroidota</taxon>
        <taxon>Sphingobacteriia</taxon>
        <taxon>Sphingobacteriales</taxon>
        <taxon>Sphingobacteriaceae</taxon>
        <taxon>Mucilaginibacter</taxon>
    </lineage>
</organism>
<keyword evidence="2" id="KW-0808">Transferase</keyword>
<keyword evidence="3" id="KW-1185">Reference proteome</keyword>
<accession>A0A495J6C0</accession>
<name>A0A495J6C0_9SPHI</name>
<protein>
    <submittedName>
        <fullName evidence="2">Putative NBD/HSP70 family sugar kinase</fullName>
    </submittedName>
</protein>
<dbReference type="InterPro" id="IPR043129">
    <property type="entry name" value="ATPase_NBD"/>
</dbReference>
<dbReference type="PANTHER" id="PTHR18964:SF149">
    <property type="entry name" value="BIFUNCTIONAL UDP-N-ACETYLGLUCOSAMINE 2-EPIMERASE_N-ACETYLMANNOSAMINE KINASE"/>
    <property type="match status" value="1"/>
</dbReference>
<dbReference type="OrthoDB" id="9810372at2"/>
<dbReference type="SUPFAM" id="SSF46785">
    <property type="entry name" value="Winged helix' DNA-binding domain"/>
    <property type="match status" value="1"/>
</dbReference>
<proteinExistence type="inferred from homology"/>
<dbReference type="RefSeq" id="WP_121200225.1">
    <property type="nucleotide sequence ID" value="NZ_RBKU01000001.1"/>
</dbReference>
<dbReference type="Gene3D" id="3.30.420.40">
    <property type="match status" value="2"/>
</dbReference>
<evidence type="ECO:0000313" key="2">
    <source>
        <dbReference type="EMBL" id="RKR84535.1"/>
    </source>
</evidence>
<dbReference type="Pfam" id="PF00480">
    <property type="entry name" value="ROK"/>
    <property type="match status" value="1"/>
</dbReference>
<dbReference type="AlphaFoldDB" id="A0A495J6C0"/>
<comment type="caution">
    <text evidence="2">The sequence shown here is derived from an EMBL/GenBank/DDBJ whole genome shotgun (WGS) entry which is preliminary data.</text>
</comment>
<evidence type="ECO:0000256" key="1">
    <source>
        <dbReference type="ARBA" id="ARBA00006479"/>
    </source>
</evidence>
<comment type="similarity">
    <text evidence="1">Belongs to the ROK (NagC/XylR) family.</text>
</comment>
<evidence type="ECO:0000313" key="3">
    <source>
        <dbReference type="Proteomes" id="UP000268007"/>
    </source>
</evidence>
<sequence length="409" mass="44353">MVKDDITTLVNYSEIVKYLYYNKVASNTDISSYIHKSIPNTLKVLNELIKDGYVKENGLGISSGGRKPLTYSLIPNELFILSVAMDQFATQMVIVDINNTFVTPVGYYKFDLYRQTEGIDTLTNYINKFIENSGIARNKILGLGISMPGFIDVEKGINHSYLRLTDDTLVSHLEKSTLLPVFIDNDSTAIALAEQKFGIAADKKNVMVINLGWGIGLGMILNGEIFRGHNGLAGEFSHIPLFKNGKLCTCGKHGCLETEASFIAVAAKATEGIKQGFASSLAGYDVIDADAIIKEAIKGDIFSVKLLSEAAYLVGQGLAILIHLMNPAAIVLSGKGSIVGKLWMAPIQQAINEHCIPKLTDQTALLISNLNSKAQLIGSAALVVESLGKLFQSKLTAIHNQQTALESSY</sequence>
<reference evidence="2 3" key="1">
    <citation type="submission" date="2018-10" db="EMBL/GenBank/DDBJ databases">
        <title>Genomic Encyclopedia of Archaeal and Bacterial Type Strains, Phase II (KMG-II): from individual species to whole genera.</title>
        <authorList>
            <person name="Goeker M."/>
        </authorList>
    </citation>
    <scope>NUCLEOTIDE SEQUENCE [LARGE SCALE GENOMIC DNA]</scope>
    <source>
        <strain evidence="2 3">DSM 18602</strain>
    </source>
</reference>
<dbReference type="InterPro" id="IPR000600">
    <property type="entry name" value="ROK"/>
</dbReference>
<gene>
    <name evidence="2" type="ORF">BDD43_4777</name>
</gene>
<dbReference type="GO" id="GO:0016301">
    <property type="term" value="F:kinase activity"/>
    <property type="evidence" value="ECO:0007669"/>
    <property type="project" value="UniProtKB-KW"/>
</dbReference>
<dbReference type="Gene3D" id="1.10.10.10">
    <property type="entry name" value="Winged helix-like DNA-binding domain superfamily/Winged helix DNA-binding domain"/>
    <property type="match status" value="1"/>
</dbReference>
<dbReference type="InterPro" id="IPR036388">
    <property type="entry name" value="WH-like_DNA-bd_sf"/>
</dbReference>